<geneLocation type="plasmid" evidence="1">
    <name>pIB07</name>
</geneLocation>
<gene>
    <name evidence="1" type="primary">IB07_04</name>
</gene>
<name>X5IWY4_CLOBO</name>
<dbReference type="EMBL" id="AB859731">
    <property type="protein sequence ID" value="BAO65700.1"/>
    <property type="molecule type" value="Genomic_DNA"/>
</dbReference>
<protein>
    <submittedName>
        <fullName evidence="1">Uncharacterized protein</fullName>
    </submittedName>
</protein>
<dbReference type="RefSeq" id="WP_004441176.1">
    <property type="nucleotide sequence ID" value="NC_025020.1"/>
</dbReference>
<evidence type="ECO:0000313" key="1">
    <source>
        <dbReference type="EMBL" id="BAO65700.1"/>
    </source>
</evidence>
<accession>X5IWY4</accession>
<proteinExistence type="predicted"/>
<reference evidence="1" key="1">
    <citation type="journal article" date="2014" name="Appl. Environ. Microbiol.">
        <title>Genetic characterization and comparison of Clostridium botulinum isolates from botulism cases in Japan between 2006 and 2011.</title>
        <authorList>
            <person name="Kenri T."/>
            <person name="Sekizuka T."/>
            <person name="Yamamoto A."/>
            <person name="Iwaki M."/>
            <person name="Komiya T."/>
            <person name="Hatakeyama T."/>
            <person name="Nakajima H."/>
            <person name="Takahashi M."/>
            <person name="Kuroda M."/>
            <person name="Shibayama K."/>
        </authorList>
    </citation>
    <scope>NUCLEOTIDE SEQUENCE</scope>
    <source>
        <strain evidence="1">Ibaraki2007</strain>
        <plasmid evidence="1">pIB07</plasmid>
    </source>
</reference>
<dbReference type="AlphaFoldDB" id="X5IWY4"/>
<organism evidence="1">
    <name type="scientific">Clostridium botulinum</name>
    <dbReference type="NCBI Taxonomy" id="1491"/>
    <lineage>
        <taxon>Bacteria</taxon>
        <taxon>Bacillati</taxon>
        <taxon>Bacillota</taxon>
        <taxon>Clostridia</taxon>
        <taxon>Eubacteriales</taxon>
        <taxon>Clostridiaceae</taxon>
        <taxon>Clostridium</taxon>
    </lineage>
</organism>
<dbReference type="PATRIC" id="fig|1491.663.peg.3753"/>
<sequence>MDREEFLNLTIDKQIEFFNSELMNGKSISKISKNLGISRGITSKFKRYGYILKNNEFKTIEPKEICKDEIKVGRPKKNNKSSKHTVIFDDDVWTDLRIKSIKEHTTASEILEDLAINFLYK</sequence>
<keyword evidence="1" id="KW-0614">Plasmid</keyword>